<dbReference type="Pfam" id="PF16197">
    <property type="entry name" value="KAsynt_C_assoc"/>
    <property type="match status" value="2"/>
</dbReference>
<dbReference type="OrthoDB" id="9778690at2"/>
<dbReference type="EMBL" id="RBDX01000045">
    <property type="protein sequence ID" value="RKN03703.1"/>
    <property type="molecule type" value="Genomic_DNA"/>
</dbReference>
<dbReference type="InterPro" id="IPR020841">
    <property type="entry name" value="PKS_Beta-ketoAc_synthase_dom"/>
</dbReference>
<dbReference type="InterPro" id="IPR016035">
    <property type="entry name" value="Acyl_Trfase/lysoPLipase"/>
</dbReference>
<dbReference type="PROSITE" id="PS50075">
    <property type="entry name" value="CARRIER"/>
    <property type="match status" value="2"/>
</dbReference>
<dbReference type="InterPro" id="IPR013968">
    <property type="entry name" value="PKS_KR"/>
</dbReference>
<dbReference type="PROSITE" id="PS52019">
    <property type="entry name" value="PKS_MFAS_DH"/>
    <property type="match status" value="1"/>
</dbReference>
<evidence type="ECO:0000256" key="5">
    <source>
        <dbReference type="ARBA" id="ARBA00022679"/>
    </source>
</evidence>
<keyword evidence="16" id="KW-1185">Reference proteome</keyword>
<dbReference type="FunFam" id="3.40.366.10:FF:000002">
    <property type="entry name" value="Probable polyketide synthase 2"/>
    <property type="match status" value="2"/>
</dbReference>
<dbReference type="Proteomes" id="UP000268652">
    <property type="component" value="Unassembled WGS sequence"/>
</dbReference>
<dbReference type="Gene3D" id="3.40.47.10">
    <property type="match status" value="2"/>
</dbReference>
<comment type="caution">
    <text evidence="14">The sequence shown here is derived from an EMBL/GenBank/DDBJ whole genome shotgun (WGS) entry which is preliminary data.</text>
</comment>
<dbReference type="InterPro" id="IPR042104">
    <property type="entry name" value="PKS_dehydratase_sf"/>
</dbReference>
<dbReference type="InterPro" id="IPR014030">
    <property type="entry name" value="Ketoacyl_synth_N"/>
</dbReference>
<feature type="domain" description="PKS/mFAS DH" evidence="13">
    <location>
        <begin position="1982"/>
        <end position="2260"/>
    </location>
</feature>
<evidence type="ECO:0000256" key="6">
    <source>
        <dbReference type="ARBA" id="ARBA00023194"/>
    </source>
</evidence>
<feature type="domain" description="Ketosynthase family 3 (KS3)" evidence="12">
    <location>
        <begin position="34"/>
        <end position="457"/>
    </location>
</feature>
<dbReference type="InterPro" id="IPR032821">
    <property type="entry name" value="PKS_assoc"/>
</dbReference>
<dbReference type="Gene3D" id="3.40.50.720">
    <property type="entry name" value="NAD(P)-binding Rossmann-like Domain"/>
    <property type="match status" value="1"/>
</dbReference>
<dbReference type="InterPro" id="IPR020802">
    <property type="entry name" value="TesA-like"/>
</dbReference>
<dbReference type="SMART" id="SM00823">
    <property type="entry name" value="PKS_PP"/>
    <property type="match status" value="2"/>
</dbReference>
<reference evidence="16 17" key="1">
    <citation type="submission" date="2018-09" db="EMBL/GenBank/DDBJ databases">
        <title>Streptomyces sp. nov. DS1-2, an endophytic actinomycete isolated from roots of Dendrobium scabrilingue.</title>
        <authorList>
            <person name="Kuncharoen N."/>
            <person name="Kudo T."/>
            <person name="Ohkuma M."/>
            <person name="Yuki M."/>
            <person name="Tanasupawat S."/>
        </authorList>
    </citation>
    <scope>NUCLEOTIDE SEQUENCE [LARGE SCALE GENOMIC DNA]</scope>
    <source>
        <strain evidence="14 17">AZ1-7</strain>
        <strain evidence="15 16">DS1-2</strain>
    </source>
</reference>
<evidence type="ECO:0000259" key="11">
    <source>
        <dbReference type="PROSITE" id="PS50075"/>
    </source>
</evidence>
<dbReference type="Gene3D" id="3.30.70.3290">
    <property type="match status" value="2"/>
</dbReference>
<dbReference type="InterPro" id="IPR018201">
    <property type="entry name" value="Ketoacyl_synth_AS"/>
</dbReference>
<dbReference type="Pfam" id="PF08659">
    <property type="entry name" value="KR"/>
    <property type="match status" value="1"/>
</dbReference>
<dbReference type="InterPro" id="IPR014043">
    <property type="entry name" value="Acyl_transferase_dom"/>
</dbReference>
<dbReference type="PROSITE" id="PS00606">
    <property type="entry name" value="KS3_1"/>
    <property type="match status" value="2"/>
</dbReference>
<dbReference type="InterPro" id="IPR014031">
    <property type="entry name" value="Ketoacyl_synth_C"/>
</dbReference>
<evidence type="ECO:0000256" key="7">
    <source>
        <dbReference type="ARBA" id="ARBA00023268"/>
    </source>
</evidence>
<evidence type="ECO:0000313" key="16">
    <source>
        <dbReference type="Proteomes" id="UP000268652"/>
    </source>
</evidence>
<name>A0A3A9VU45_9ACTN</name>
<keyword evidence="8" id="KW-0012">Acyltransferase</keyword>
<feature type="region of interest" description="Disordered" evidence="10">
    <location>
        <begin position="459"/>
        <end position="484"/>
    </location>
</feature>
<dbReference type="SUPFAM" id="SSF53901">
    <property type="entry name" value="Thiolase-like"/>
    <property type="match status" value="2"/>
</dbReference>
<evidence type="ECO:0000256" key="8">
    <source>
        <dbReference type="ARBA" id="ARBA00023315"/>
    </source>
</evidence>
<dbReference type="Gene3D" id="1.10.1200.10">
    <property type="entry name" value="ACP-like"/>
    <property type="match status" value="2"/>
</dbReference>
<proteinExistence type="predicted"/>
<feature type="domain" description="Ketosynthase family 3 (KS3)" evidence="12">
    <location>
        <begin position="1073"/>
        <end position="1499"/>
    </location>
</feature>
<dbReference type="RefSeq" id="WP_120700568.1">
    <property type="nucleotide sequence ID" value="NZ_RBDY01000045.1"/>
</dbReference>
<dbReference type="PROSITE" id="PS52004">
    <property type="entry name" value="KS3_2"/>
    <property type="match status" value="2"/>
</dbReference>
<dbReference type="Pfam" id="PF00109">
    <property type="entry name" value="ketoacyl-synt"/>
    <property type="match status" value="2"/>
</dbReference>
<dbReference type="Pfam" id="PF00698">
    <property type="entry name" value="Acyl_transf_1"/>
    <property type="match status" value="2"/>
</dbReference>
<feature type="compositionally biased region" description="Low complexity" evidence="10">
    <location>
        <begin position="459"/>
        <end position="475"/>
    </location>
</feature>
<dbReference type="InterPro" id="IPR050091">
    <property type="entry name" value="PKS_NRPS_Biosynth_Enz"/>
</dbReference>
<protein>
    <submittedName>
        <fullName evidence="14">SDR family NAD(P)-dependent oxidoreductase</fullName>
    </submittedName>
</protein>
<dbReference type="FunFam" id="1.10.1200.10:FF:000007">
    <property type="entry name" value="Probable polyketide synthase pks17"/>
    <property type="match status" value="2"/>
</dbReference>
<evidence type="ECO:0000313" key="17">
    <source>
        <dbReference type="Proteomes" id="UP000275024"/>
    </source>
</evidence>
<dbReference type="SMART" id="SM00824">
    <property type="entry name" value="PKS_TE"/>
    <property type="match status" value="1"/>
</dbReference>
<dbReference type="InterPro" id="IPR029058">
    <property type="entry name" value="AB_hydrolase_fold"/>
</dbReference>
<evidence type="ECO:0000256" key="4">
    <source>
        <dbReference type="ARBA" id="ARBA00022553"/>
    </source>
</evidence>
<dbReference type="PROSITE" id="PS00012">
    <property type="entry name" value="PHOSPHOPANTETHEINE"/>
    <property type="match status" value="1"/>
</dbReference>
<dbReference type="SUPFAM" id="SSF53474">
    <property type="entry name" value="alpha/beta-Hydrolases"/>
    <property type="match status" value="1"/>
</dbReference>
<dbReference type="InterPro" id="IPR001031">
    <property type="entry name" value="Thioesterase"/>
</dbReference>
<dbReference type="PANTHER" id="PTHR43775:SF51">
    <property type="entry name" value="INACTIVE PHENOLPHTHIOCEROL SYNTHESIS POLYKETIDE SYNTHASE TYPE I PKS1-RELATED"/>
    <property type="match status" value="1"/>
</dbReference>
<dbReference type="InterPro" id="IPR016039">
    <property type="entry name" value="Thiolase-like"/>
</dbReference>
<dbReference type="InterPro" id="IPR049900">
    <property type="entry name" value="PKS_mFAS_DH"/>
</dbReference>
<keyword evidence="5" id="KW-0808">Transferase</keyword>
<dbReference type="SMART" id="SM00826">
    <property type="entry name" value="PKS_DH"/>
    <property type="match status" value="1"/>
</dbReference>
<sequence>MTGTEATVVAALRASVKENKKLRRLNRELTDAAHEPIAIVAMGCRFPGGVASPDELWRLLAAGEDALVPFPDDRGWDLDALTGPDTGGSAAARGGFLSEPGAFDPAFFGISPREALAMDPQQRLLLETSWEAFERAGIDPATLRGSATGVFMGTNGQDYAALYSGALDGVEGFLITGTAASVVSGRLAYTFGLQGPAVTVDTACSASLVTLHLAAQALRRGECDLALAGGATVMATPTAFVEFGKQGGLAPDGRCKAFAAAADGTGWGEGVGVLLVERLSDARRNGHPVLAVVRGSAVNQDGASNGLTAPSGPAQQRVIRAALADAGLTAADIDAVEAHGTGTTLGDPIEAQALQAVYGQGRAPQRPLWLGSVKSNLGHTQAAAGVAGVIKMVLALRHGTLPATLHVDEPTPAVDWDSGALRILTEPAPWDGGAGPRRAGVSSFGVSGTNAHVILEQAPETAPAETTPAETTPPETDQDGGDAAPRPLAFLLSARSAASLRGQAGRLRDHLAARPGERLADIAHSLASTRSPMEHRAALVARDRGQLLAVCEALAAGNPAPRLWTGRARRGRLAFLYTGQGSQWPGMGAALAAAFPAFADALDEVTAHIEPRLGRPLRDPLTAAPGTHPADALDGTDLAQPTLFAFEVALTRLLASWGVRPDAVLGHSLGGLTAAHVAGVLTLPDACALVVARGRLMASAPGGGAMAAIEASEPEIAPFLTGNEERVSLAAVNGPTSVVVSGDAEEVGRIADAWRERGRKTTALKVSHAFHSPHLAGVLEEFAAVARGVTHHAPTIPLVSDATGALADPALLADPDHWVRHMRGTVRFADAIAALHAHGVTTHLEVGPDGVLSGMGQACLPPDAEGGLAPTFVPTVLADGDPVTDVTTALARLHTAGRTPDLAAFHAGLAPRRVPLPTYAFTHDRYWLDAGLTTTGAAPAAARDNATQGNAPHDQPADPFAGLDPDARQAAALDLLRRHIAAVLGHADPDTVEADAAFSDLGFTSLTAVELRNSLVAATGVDLPASLVFDHPTARAAAAHLAAEAAEATEAAAFTAAPGPHLPRAAAPRRATDEPIAIVGMACRYPGGVRSPEDLWRLLADEGDGIGPFPEDRGWDLDALYHPDPEHPGTAYTREGGFLTGADLFDAAFFGINPREALAMDPQQRQLLEVAWEAVERAGIAPTSLRGSDSGVFVGAATQDYGADTAELPDGVEGYLMTGNTGSVISGRLSYVLGLEGPSLTVDTACSASLTALHLACRALRADECSLALAGGVMVMPSPTPFVAMSKQRGLAEDGRCKPFDASADGTGFSEGVGVLVVERLSDARRNGHPVLAVVRGSAVNQDGASNGLTAPNGPSQQRVIRAALTDAGLRPGDIDAVEAHGTGTTLGDPIEAQAVISVYGRDRAPERPLWLGSSKSNLGHSQAAAGVAGVIKMVLALRHGTLPATLHLKEPTPHVDWSRGAVSLLATATPWPETGRARRAGVSSFGVSGTNAHVLLEEPDPRDRAPEPEAPEPEGRELEGGAPEGEAPVVVLPVSARTEPALRAQAATLAAHLRNGGTRPLDIAHSLAAGRATFARRAAVTGRHPEALAEALTAVAEGRAHPAAALGTAPDEPVKPVFVFPGQGSQWPGMAAELLDTAPAFAERFAECRKAFEPYLDWSLEAALRGGPDAPSLERLDVVQPALFTVMVCVDALWRAHGVRPAAVLGHSQGEIAAAHVAGALTLDEAARMAALRSQAYQRLAGTGAMGSVLLPPEEIEPRLAPWQGRLSIAAVNSPCTTVVSGDPAAVEGLLAELAADGAKARRVAVTVAGHSPHVEVLRHDMDTAFAGIEPRPSDVPFCSSVTGEITDTAGLDAAYWFANLRQAVRFDRAAATLMAAGHHTFIEMSPHPALGLNLQEIAASLGREAVALGSLRRGDGGLDRFLAGVAEAHAHGVGLDLRAAAPGGRRVDVPTYAWQGERFWLEPGRGSGDLTAAGADAAEHPLLGARVDLPDGSLVLTGRLAVRDEPWLADHAVAGTVLLPGAGMLELALRAGAATGAERVDELTLHTPLVLPERGGVQLRVVADPADATGRRALGIHTRRSDDEPWLRHADGVLAPATDTPADAQGGAGPDDAFAVWPPEGAEPVALDGAYERLAEAGYDYGPAFRGLAAVWRRGAETFAEVRLDDKRRGEAERYGLHPAALDAALHAAAVGRAEAEVRLPFSWTGVALRAVGAATLRVRLADRGGDAFAVTLADAAGRPVLTADALVTRPVDVAAVRRAAERTDAAHDWLYETAWTPLPRGPVPSVPAGRWAALGDIALAEGLQGVGVPVDAYRDLAELAAAVASGTPAPELVLALAGGPTSGPDDLVRRTHAAAGETLALVRDLLADGQLATTRLALLTRGGAGPGDAPVDPAAAALWGLARSAQSENPGRLALLDIAGSDIPAPGDPAAPGDPVPWRDVAAALALADEPQLALRGGTAHAPRLATVQAAQPAPQPDETRGETPEAALALPGTALVTGGTGTLGRLVARHLVTHRGTTHLLLVSRAGERAEGAAEFAAEMAALGAAVTTAACDVADRDALARLIDGIPPEHPLTAVVHAAGVLDDGLAVSLTPDQLTRVLRPKVDAAVHLDQLTEGHDLRAFVLFSSASGTFGGLGQANYAAANAFLDALATRRRSQGRPATSLAWGTWAPASTMTDLTETDLRRMARGGVVPLSAAAGLELLDLALAHPERPVLVPVRLDLDALAAQAEAAGVPVPGLFRGLVRPSVRRATLTAVDPGVRQRVAALPEGERLAALGALVREQTATVLGHGAADAVDPAAGFGDLGFDSLTSVELRNRLSTATGLTLPPTLVFDHPTPADLAERLHAELAESLGAPDAAPTGTAPGGTGGGSLLPLFRGAVERGEIREFVASMDALSRFRPAFDATPPHATPPHATPPDGAAGVRLAGGDHEGPLLLCLPPIIGVSGPHQYARFAAALRGRRTVIALPHPGFRAGEPVAATPEALARAHAETALRLADGTPFALVGYSSGGFVAHAVAEELQARGTAPDRVVLLDSYPPDETELLERLIPAVIRGLQDRGDRVLGGEDDAWLTAMGRYMSFDWTPSPVSAPTLLVRSSTPLAGLPTGEPWRATWKHPHRAVDVPGDHFTMMEAHADAAAEAVEEWLAG</sequence>
<dbReference type="FunFam" id="3.40.47.10:FF:000019">
    <property type="entry name" value="Polyketide synthase type I"/>
    <property type="match status" value="2"/>
</dbReference>
<dbReference type="Gene3D" id="3.10.129.110">
    <property type="entry name" value="Polyketide synthase dehydratase"/>
    <property type="match status" value="1"/>
</dbReference>
<evidence type="ECO:0000256" key="9">
    <source>
        <dbReference type="PROSITE-ProRule" id="PRU01363"/>
    </source>
</evidence>
<dbReference type="SUPFAM" id="SSF51735">
    <property type="entry name" value="NAD(P)-binding Rossmann-fold domains"/>
    <property type="match status" value="2"/>
</dbReference>
<keyword evidence="6" id="KW-0045">Antibiotic biosynthesis</keyword>
<organism evidence="14 17">
    <name type="scientific">Streptomyces radicis</name>
    <dbReference type="NCBI Taxonomy" id="1750517"/>
    <lineage>
        <taxon>Bacteria</taxon>
        <taxon>Bacillati</taxon>
        <taxon>Actinomycetota</taxon>
        <taxon>Actinomycetes</taxon>
        <taxon>Kitasatosporales</taxon>
        <taxon>Streptomycetaceae</taxon>
        <taxon>Streptomyces</taxon>
    </lineage>
</organism>
<feature type="region of interest" description="Disordered" evidence="10">
    <location>
        <begin position="1495"/>
        <end position="1525"/>
    </location>
</feature>
<evidence type="ECO:0000256" key="10">
    <source>
        <dbReference type="SAM" id="MobiDB-lite"/>
    </source>
</evidence>
<dbReference type="Proteomes" id="UP000275024">
    <property type="component" value="Unassembled WGS sequence"/>
</dbReference>
<dbReference type="SUPFAM" id="SSF52151">
    <property type="entry name" value="FabD/lysophospholipase-like"/>
    <property type="match status" value="2"/>
</dbReference>
<dbReference type="Gene3D" id="3.40.50.1820">
    <property type="entry name" value="alpha/beta hydrolase"/>
    <property type="match status" value="1"/>
</dbReference>
<dbReference type="Pfam" id="PF14765">
    <property type="entry name" value="PS-DH"/>
    <property type="match status" value="1"/>
</dbReference>
<dbReference type="InterPro" id="IPR036736">
    <property type="entry name" value="ACP-like_sf"/>
</dbReference>
<evidence type="ECO:0000313" key="15">
    <source>
        <dbReference type="EMBL" id="RKN13651.1"/>
    </source>
</evidence>
<evidence type="ECO:0000256" key="1">
    <source>
        <dbReference type="ARBA" id="ARBA00001957"/>
    </source>
</evidence>
<dbReference type="InterPro" id="IPR049552">
    <property type="entry name" value="PKS_DH_N"/>
</dbReference>
<feature type="active site" description="Proton donor; for dehydratase activity" evidence="9">
    <location>
        <position position="2185"/>
    </location>
</feature>
<dbReference type="SMART" id="SM00822">
    <property type="entry name" value="PKS_KR"/>
    <property type="match status" value="1"/>
</dbReference>
<dbReference type="Pfam" id="PF00550">
    <property type="entry name" value="PP-binding"/>
    <property type="match status" value="2"/>
</dbReference>
<dbReference type="InterPro" id="IPR020807">
    <property type="entry name" value="PKS_DH"/>
</dbReference>
<accession>A0A3A9VU45</accession>
<dbReference type="InterPro" id="IPR009081">
    <property type="entry name" value="PP-bd_ACP"/>
</dbReference>
<comment type="pathway">
    <text evidence="2">Antibiotic biosynthesis.</text>
</comment>
<dbReference type="Pfam" id="PF08990">
    <property type="entry name" value="Docking"/>
    <property type="match status" value="1"/>
</dbReference>
<dbReference type="InterPro" id="IPR036291">
    <property type="entry name" value="NAD(P)-bd_dom_sf"/>
</dbReference>
<dbReference type="GO" id="GO:0031177">
    <property type="term" value="F:phosphopantetheine binding"/>
    <property type="evidence" value="ECO:0007669"/>
    <property type="project" value="InterPro"/>
</dbReference>
<dbReference type="EMBL" id="RBDY01000045">
    <property type="protein sequence ID" value="RKN13651.1"/>
    <property type="molecule type" value="Genomic_DNA"/>
</dbReference>
<feature type="region of interest" description="C-terminal hotdog fold" evidence="9">
    <location>
        <begin position="2124"/>
        <end position="2260"/>
    </location>
</feature>
<evidence type="ECO:0000256" key="2">
    <source>
        <dbReference type="ARBA" id="ARBA00004792"/>
    </source>
</evidence>
<dbReference type="InterPro" id="IPR057326">
    <property type="entry name" value="KR_dom"/>
</dbReference>
<dbReference type="GO" id="GO:0004312">
    <property type="term" value="F:fatty acid synthase activity"/>
    <property type="evidence" value="ECO:0007669"/>
    <property type="project" value="TreeGrafter"/>
</dbReference>
<dbReference type="CDD" id="cd00833">
    <property type="entry name" value="PKS"/>
    <property type="match status" value="2"/>
</dbReference>
<dbReference type="InterPro" id="IPR006162">
    <property type="entry name" value="Ppantetheine_attach_site"/>
</dbReference>
<feature type="domain" description="Carrier" evidence="11">
    <location>
        <begin position="970"/>
        <end position="1045"/>
    </location>
</feature>
<evidence type="ECO:0000259" key="13">
    <source>
        <dbReference type="PROSITE" id="PS52019"/>
    </source>
</evidence>
<dbReference type="InterPro" id="IPR001227">
    <property type="entry name" value="Ac_transferase_dom_sf"/>
</dbReference>
<feature type="region of interest" description="Disordered" evidence="10">
    <location>
        <begin position="939"/>
        <end position="964"/>
    </location>
</feature>
<dbReference type="SMART" id="SM00827">
    <property type="entry name" value="PKS_AT"/>
    <property type="match status" value="2"/>
</dbReference>
<dbReference type="Pfam" id="PF21089">
    <property type="entry name" value="PKS_DH_N"/>
    <property type="match status" value="1"/>
</dbReference>
<feature type="region of interest" description="N-terminal hotdog fold" evidence="9">
    <location>
        <begin position="1982"/>
        <end position="2103"/>
    </location>
</feature>
<dbReference type="PANTHER" id="PTHR43775">
    <property type="entry name" value="FATTY ACID SYNTHASE"/>
    <property type="match status" value="1"/>
</dbReference>
<dbReference type="InterPro" id="IPR016036">
    <property type="entry name" value="Malonyl_transacylase_ACP-bd"/>
</dbReference>
<evidence type="ECO:0000259" key="12">
    <source>
        <dbReference type="PROSITE" id="PS52004"/>
    </source>
</evidence>
<dbReference type="SMART" id="SM00825">
    <property type="entry name" value="PKS_KS"/>
    <property type="match status" value="2"/>
</dbReference>
<dbReference type="SMART" id="SM01294">
    <property type="entry name" value="PKS_PP_betabranch"/>
    <property type="match status" value="2"/>
</dbReference>
<dbReference type="InterPro" id="IPR049551">
    <property type="entry name" value="PKS_DH_C"/>
</dbReference>
<gene>
    <name evidence="15" type="ORF">D7318_30905</name>
    <name evidence="14" type="ORF">D7319_30825</name>
</gene>
<keyword evidence="3" id="KW-0596">Phosphopantetheine</keyword>
<keyword evidence="7" id="KW-0511">Multifunctional enzyme</keyword>
<dbReference type="CDD" id="cd08956">
    <property type="entry name" value="KR_3_FAS_SDR_x"/>
    <property type="match status" value="1"/>
</dbReference>
<evidence type="ECO:0000313" key="14">
    <source>
        <dbReference type="EMBL" id="RKN03703.1"/>
    </source>
</evidence>
<dbReference type="GO" id="GO:0033068">
    <property type="term" value="P:macrolide biosynthetic process"/>
    <property type="evidence" value="ECO:0007669"/>
    <property type="project" value="UniProtKB-ARBA"/>
</dbReference>
<dbReference type="SUPFAM" id="SSF47336">
    <property type="entry name" value="ACP-like"/>
    <property type="match status" value="1"/>
</dbReference>
<dbReference type="Gene3D" id="3.40.366.10">
    <property type="entry name" value="Malonyl-Coenzyme A Acyl Carrier Protein, domain 2"/>
    <property type="match status" value="2"/>
</dbReference>
<dbReference type="GO" id="GO:0006633">
    <property type="term" value="P:fatty acid biosynthetic process"/>
    <property type="evidence" value="ECO:0007669"/>
    <property type="project" value="InterPro"/>
</dbReference>
<dbReference type="Pfam" id="PF00975">
    <property type="entry name" value="Thioesterase"/>
    <property type="match status" value="1"/>
</dbReference>
<comment type="cofactor">
    <cofactor evidence="1">
        <name>pantetheine 4'-phosphate</name>
        <dbReference type="ChEBI" id="CHEBI:47942"/>
    </cofactor>
</comment>
<feature type="domain" description="Carrier" evidence="11">
    <location>
        <begin position="2778"/>
        <end position="2853"/>
    </location>
</feature>
<dbReference type="InterPro" id="IPR020806">
    <property type="entry name" value="PKS_PP-bd"/>
</dbReference>
<feature type="compositionally biased region" description="Basic and acidic residues" evidence="10">
    <location>
        <begin position="1496"/>
        <end position="1520"/>
    </location>
</feature>
<evidence type="ECO:0000256" key="3">
    <source>
        <dbReference type="ARBA" id="ARBA00022450"/>
    </source>
</evidence>
<feature type="active site" description="Proton acceptor; for dehydratase activity" evidence="9">
    <location>
        <position position="2013"/>
    </location>
</feature>
<dbReference type="GO" id="GO:0004315">
    <property type="term" value="F:3-oxoacyl-[acyl-carrier-protein] synthase activity"/>
    <property type="evidence" value="ECO:0007669"/>
    <property type="project" value="InterPro"/>
</dbReference>
<keyword evidence="4" id="KW-0597">Phosphoprotein</keyword>
<dbReference type="InterPro" id="IPR015083">
    <property type="entry name" value="NorB/c/GfsB-D-like_docking"/>
</dbReference>
<dbReference type="Pfam" id="PF02801">
    <property type="entry name" value="Ketoacyl-synt_C"/>
    <property type="match status" value="2"/>
</dbReference>
<dbReference type="SUPFAM" id="SSF55048">
    <property type="entry name" value="Probable ACP-binding domain of malonyl-CoA ACP transacylase"/>
    <property type="match status" value="2"/>
</dbReference>